<dbReference type="InterPro" id="IPR001878">
    <property type="entry name" value="Znf_CCHC"/>
</dbReference>
<dbReference type="Gene3D" id="3.30.420.10">
    <property type="entry name" value="Ribonuclease H-like superfamily/Ribonuclease H"/>
    <property type="match status" value="1"/>
</dbReference>
<dbReference type="GO" id="GO:0008270">
    <property type="term" value="F:zinc ion binding"/>
    <property type="evidence" value="ECO:0007669"/>
    <property type="project" value="UniProtKB-KW"/>
</dbReference>
<evidence type="ECO:0000259" key="5">
    <source>
        <dbReference type="PROSITE" id="PS50158"/>
    </source>
</evidence>
<dbReference type="SUPFAM" id="SSF57756">
    <property type="entry name" value="Retrovirus zinc finger-like domains"/>
    <property type="match status" value="1"/>
</dbReference>
<dbReference type="PROSITE" id="PS50994">
    <property type="entry name" value="INTEGRASE"/>
    <property type="match status" value="1"/>
</dbReference>
<dbReference type="PANTHER" id="PTHR42648:SF28">
    <property type="entry name" value="TRANSPOSON-ENCODED PROTEIN WITH RIBONUCLEASE H-LIKE AND RETROVIRUS ZINC FINGER-LIKE DOMAINS"/>
    <property type="match status" value="1"/>
</dbReference>
<dbReference type="InterPro" id="IPR039537">
    <property type="entry name" value="Retrotran_Ty1/copia-like"/>
</dbReference>
<dbReference type="InterPro" id="IPR036875">
    <property type="entry name" value="Znf_CCHC_sf"/>
</dbReference>
<organism evidence="7 8">
    <name type="scientific">Vitis vinifera</name>
    <name type="common">Grape</name>
    <dbReference type="NCBI Taxonomy" id="29760"/>
    <lineage>
        <taxon>Eukaryota</taxon>
        <taxon>Viridiplantae</taxon>
        <taxon>Streptophyta</taxon>
        <taxon>Embryophyta</taxon>
        <taxon>Tracheophyta</taxon>
        <taxon>Spermatophyta</taxon>
        <taxon>Magnoliopsida</taxon>
        <taxon>eudicotyledons</taxon>
        <taxon>Gunneridae</taxon>
        <taxon>Pentapetalae</taxon>
        <taxon>rosids</taxon>
        <taxon>Vitales</taxon>
        <taxon>Vitaceae</taxon>
        <taxon>Viteae</taxon>
        <taxon>Vitis</taxon>
    </lineage>
</organism>
<dbReference type="GO" id="GO:0003676">
    <property type="term" value="F:nucleic acid binding"/>
    <property type="evidence" value="ECO:0007669"/>
    <property type="project" value="InterPro"/>
</dbReference>
<dbReference type="Pfam" id="PF25597">
    <property type="entry name" value="SH3_retrovirus"/>
    <property type="match status" value="1"/>
</dbReference>
<accession>A0A438KGD6</accession>
<proteinExistence type="predicted"/>
<evidence type="ECO:0000256" key="1">
    <source>
        <dbReference type="ARBA" id="ARBA00022723"/>
    </source>
</evidence>
<dbReference type="Pfam" id="PF14223">
    <property type="entry name" value="Retrotran_gag_2"/>
    <property type="match status" value="1"/>
</dbReference>
<dbReference type="InterPro" id="IPR012337">
    <property type="entry name" value="RNaseH-like_sf"/>
</dbReference>
<dbReference type="Pfam" id="PF07727">
    <property type="entry name" value="RVT_2"/>
    <property type="match status" value="1"/>
</dbReference>
<name>A0A438KGD6_VITVI</name>
<keyword evidence="3" id="KW-0862">Zinc</keyword>
<feature type="region of interest" description="Disordered" evidence="4">
    <location>
        <begin position="296"/>
        <end position="319"/>
    </location>
</feature>
<dbReference type="InterPro" id="IPR043502">
    <property type="entry name" value="DNA/RNA_pol_sf"/>
</dbReference>
<dbReference type="SUPFAM" id="SSF53098">
    <property type="entry name" value="Ribonuclease H-like"/>
    <property type="match status" value="1"/>
</dbReference>
<dbReference type="GO" id="GO:0016787">
    <property type="term" value="F:hydrolase activity"/>
    <property type="evidence" value="ECO:0007669"/>
    <property type="project" value="UniProtKB-KW"/>
</dbReference>
<feature type="domain" description="CCHC-type" evidence="5">
    <location>
        <begin position="325"/>
        <end position="339"/>
    </location>
</feature>
<keyword evidence="3" id="KW-0863">Zinc-finger</keyword>
<evidence type="ECO:0000256" key="2">
    <source>
        <dbReference type="ARBA" id="ARBA00022801"/>
    </source>
</evidence>
<protein>
    <submittedName>
        <fullName evidence="7">Retrovirus-related Pol polyprotein from transposon TNT 1-94</fullName>
    </submittedName>
</protein>
<evidence type="ECO:0000256" key="3">
    <source>
        <dbReference type="PROSITE-ProRule" id="PRU00047"/>
    </source>
</evidence>
<sequence length="1369" mass="156251">MAGVNQRWPLTVHQLSAHYAQHQPYHPRTGLHGIIIGVEGLTGGLLVEPSVDSGMKSQGLHSSGTTPSLLWWPLTPSWPAMLFWPKFLPSISDIRCEVPELRGDNFKIWKERILLQLGCMDIDYAIRKDEPHKITDTSTPEQILLYERWEKSNRLSVMYIKTKISAGIRGSIEQHENVRELLKAIDEQFVTSDKALASTLIMKFTSLKLTGVRGVREHIMEMRDIVAQLKKLEVEMSESFLVHFILNTLPPQYGPFKISYNTHKDKWSINELMTMCVQEEGRLLMEQGESAMLVTQRKGKKGKPQASQKGKQQIPPKSDIKKDEKCFFCKKKGHVKKKCLKFQNWLEKKGNPTSFVCYESNMVNVNTNTWWIDSGSTIHISNSLQETSFSLIYKSECVGNGILSDGLYCIFLQNDTAYNSLHVQTGIKRCVVKEDSSTLWHRRLGHISIDRIKRLVNDGVLSTLDFTDFETCVDCIKGKQTNKSKRGATRSSTILEIIHTDICSLDMDSHGQKYFISFIDDFSRYMYLYILHNKNEALDVFKVFKAEVEKQYGKQIKIVRSDRGGEYYGRYLEDGQSPGPFAKFLQEHGIVAQYTMPGSPDQNGVAERRNRTLLDMVRSMLSSSKLPKFLWTEALKTAVYILNRVPTKAVPKTPFELLKGWKPSLRHMRVWGCSSEVRIYNPQEKKLDPRTISGYFIGYAEKSKGYRFYCPSHNTRIVESRNAKFLEYDLVSGSDQFRNIVSDIDHTESQPSTSSDRLFIVHNTPQVQSGVERTITEVQPVVEVPQVVDNIPVDQVDQEFPDTSGQQVEPHTSLEDIGATLRRSTRTKRLAIPNDYVVYLQECDYNIGAENDPESFSQAMSCKESELWYNAMKDEMSSMKCNDVWDLVELPNGAKTIGCKWVFKTKKDSLGNIERYKARLVAKGFTQKEGIDYTETFSPVSKKDSLRIILALVAHFDLELQQMDVKTAFLNGELEEEVYMKQPEGFPSSDGEQLVCKLKKSTYGLKQASRQCGSKVCFLVLYVDDILLATNDKGLLHEVKQFLSKNFNMKDMGEASYVIGIKIHRDRFKGILVGSLMYAQVCTRPDIAFAVGMLGRYQSNPGIDHWKAAKKVMRYLQGTKDYKLMYRRTSNLEVVGYSDSDFAGCVDSRKSTSGYIFILAGGAISWRSVKQTMTATSTMEAEFISCFEATSHGVWLKSFISGLRVMDSISRPLSIYCDNSAAVFMAKNNKSGSRSKHIDIKYLAIRERVKEKKVDIKLKVWTKWENVITPRRLHVHHHEGVILKWSSTHVLHHDPTFPLRLRKVWQVCRNVSLETKSLNRLQQLDPMAGVFVEKILRIQPNVKKLFLLLRAADTKSATQRLPNESSRVI</sequence>
<dbReference type="InterPro" id="IPR013103">
    <property type="entry name" value="RVT_2"/>
</dbReference>
<dbReference type="SUPFAM" id="SSF56672">
    <property type="entry name" value="DNA/RNA polymerases"/>
    <property type="match status" value="1"/>
</dbReference>
<evidence type="ECO:0000313" key="7">
    <source>
        <dbReference type="EMBL" id="RVX20257.1"/>
    </source>
</evidence>
<evidence type="ECO:0000259" key="6">
    <source>
        <dbReference type="PROSITE" id="PS50994"/>
    </source>
</evidence>
<dbReference type="Pfam" id="PF00665">
    <property type="entry name" value="rve"/>
    <property type="match status" value="1"/>
</dbReference>
<keyword evidence="1" id="KW-0479">Metal-binding</keyword>
<dbReference type="GO" id="GO:0015074">
    <property type="term" value="P:DNA integration"/>
    <property type="evidence" value="ECO:0007669"/>
    <property type="project" value="InterPro"/>
</dbReference>
<dbReference type="Pfam" id="PF13976">
    <property type="entry name" value="gag_pre-integrs"/>
    <property type="match status" value="1"/>
</dbReference>
<keyword evidence="2" id="KW-0378">Hydrolase</keyword>
<feature type="domain" description="Integrase catalytic" evidence="6">
    <location>
        <begin position="490"/>
        <end position="662"/>
    </location>
</feature>
<dbReference type="InterPro" id="IPR036397">
    <property type="entry name" value="RNaseH_sf"/>
</dbReference>
<comment type="caution">
    <text evidence="7">The sequence shown here is derived from an EMBL/GenBank/DDBJ whole genome shotgun (WGS) entry which is preliminary data.</text>
</comment>
<gene>
    <name evidence="7" type="primary">POLX_42</name>
    <name evidence="7" type="ORF">CK203_004908</name>
</gene>
<dbReference type="InterPro" id="IPR001584">
    <property type="entry name" value="Integrase_cat-core"/>
</dbReference>
<dbReference type="CDD" id="cd09272">
    <property type="entry name" value="RNase_HI_RT_Ty1"/>
    <property type="match status" value="1"/>
</dbReference>
<evidence type="ECO:0000313" key="8">
    <source>
        <dbReference type="Proteomes" id="UP000288805"/>
    </source>
</evidence>
<dbReference type="PANTHER" id="PTHR42648">
    <property type="entry name" value="TRANSPOSASE, PUTATIVE-RELATED"/>
    <property type="match status" value="1"/>
</dbReference>
<dbReference type="InterPro" id="IPR025724">
    <property type="entry name" value="GAG-pre-integrase_dom"/>
</dbReference>
<dbReference type="EMBL" id="QGNW01000007">
    <property type="protein sequence ID" value="RVX20257.1"/>
    <property type="molecule type" value="Genomic_DNA"/>
</dbReference>
<dbReference type="PROSITE" id="PS50158">
    <property type="entry name" value="ZF_CCHC"/>
    <property type="match status" value="1"/>
</dbReference>
<evidence type="ECO:0000256" key="4">
    <source>
        <dbReference type="SAM" id="MobiDB-lite"/>
    </source>
</evidence>
<reference evidence="7 8" key="1">
    <citation type="journal article" date="2018" name="PLoS Genet.">
        <title>Population sequencing reveals clonal diversity and ancestral inbreeding in the grapevine cultivar Chardonnay.</title>
        <authorList>
            <person name="Roach M.J."/>
            <person name="Johnson D.L."/>
            <person name="Bohlmann J."/>
            <person name="van Vuuren H.J."/>
            <person name="Jones S.J."/>
            <person name="Pretorius I.S."/>
            <person name="Schmidt S.A."/>
            <person name="Borneman A.R."/>
        </authorList>
    </citation>
    <scope>NUCLEOTIDE SEQUENCE [LARGE SCALE GENOMIC DNA]</scope>
    <source>
        <strain evidence="8">cv. Chardonnay</strain>
        <tissue evidence="7">Leaf</tissue>
    </source>
</reference>
<dbReference type="InterPro" id="IPR057670">
    <property type="entry name" value="SH3_retrovirus"/>
</dbReference>
<dbReference type="Proteomes" id="UP000288805">
    <property type="component" value="Unassembled WGS sequence"/>
</dbReference>